<keyword evidence="1" id="KW-0472">Membrane</keyword>
<dbReference type="Gene3D" id="1.20.144.10">
    <property type="entry name" value="Phosphatidic acid phosphatase type 2/haloperoxidase"/>
    <property type="match status" value="1"/>
</dbReference>
<evidence type="ECO:0000313" key="3">
    <source>
        <dbReference type="EMBL" id="MCB6182915.1"/>
    </source>
</evidence>
<feature type="transmembrane region" description="Helical" evidence="1">
    <location>
        <begin position="162"/>
        <end position="180"/>
    </location>
</feature>
<proteinExistence type="predicted"/>
<dbReference type="InterPro" id="IPR000326">
    <property type="entry name" value="PAP2/HPO"/>
</dbReference>
<gene>
    <name evidence="3" type="ORF">LIN78_05050</name>
</gene>
<evidence type="ECO:0000313" key="4">
    <source>
        <dbReference type="Proteomes" id="UP001165395"/>
    </source>
</evidence>
<evidence type="ECO:0000259" key="2">
    <source>
        <dbReference type="Pfam" id="PF01569"/>
    </source>
</evidence>
<feature type="transmembrane region" description="Helical" evidence="1">
    <location>
        <begin position="139"/>
        <end position="156"/>
    </location>
</feature>
<comment type="caution">
    <text evidence="3">The sequence shown here is derived from an EMBL/GenBank/DDBJ whole genome shotgun (WGS) entry which is preliminary data.</text>
</comment>
<feature type="transmembrane region" description="Helical" evidence="1">
    <location>
        <begin position="107"/>
        <end position="127"/>
    </location>
</feature>
<feature type="transmembrane region" description="Helical" evidence="1">
    <location>
        <begin position="33"/>
        <end position="55"/>
    </location>
</feature>
<feature type="transmembrane region" description="Helical" evidence="1">
    <location>
        <begin position="64"/>
        <end position="82"/>
    </location>
</feature>
<evidence type="ECO:0000256" key="1">
    <source>
        <dbReference type="SAM" id="Phobius"/>
    </source>
</evidence>
<keyword evidence="1" id="KW-1133">Transmembrane helix</keyword>
<reference evidence="3" key="1">
    <citation type="submission" date="2021-10" db="EMBL/GenBank/DDBJ databases">
        <title>The complete genome sequence of Leeia sp. TBRC 13508.</title>
        <authorList>
            <person name="Charoenyingcharoen P."/>
            <person name="Yukphan P."/>
        </authorList>
    </citation>
    <scope>NUCLEOTIDE SEQUENCE</scope>
    <source>
        <strain evidence="3">TBRC 13508</strain>
    </source>
</reference>
<sequence length="190" mass="21767">MTLFFVGYLYLLHHPSGNITRIPTTIVDQIVPFSMYGLPVYLSLWLYVSLPNFLIHTFAELADYGWRVATPCVLGLAIFYFYPTMITPNPADWHGIESIEFLKKVDAAGNACPSLHVAMALYSCLWMHWRLARIRAAKWVNVINWAWCIGIIWSTMAIRQHFFIDVLAGILLALTTAYLTRLKSHAMRLT</sequence>
<keyword evidence="1" id="KW-0812">Transmembrane</keyword>
<keyword evidence="4" id="KW-1185">Reference proteome</keyword>
<name>A0ABS8D401_9NEIS</name>
<accession>A0ABS8D401</accession>
<organism evidence="3 4">
    <name type="scientific">Leeia speluncae</name>
    <dbReference type="NCBI Taxonomy" id="2884804"/>
    <lineage>
        <taxon>Bacteria</taxon>
        <taxon>Pseudomonadati</taxon>
        <taxon>Pseudomonadota</taxon>
        <taxon>Betaproteobacteria</taxon>
        <taxon>Neisseriales</taxon>
        <taxon>Leeiaceae</taxon>
        <taxon>Leeia</taxon>
    </lineage>
</organism>
<dbReference type="RefSeq" id="WP_227179134.1">
    <property type="nucleotide sequence ID" value="NZ_JAJBZT010000002.1"/>
</dbReference>
<feature type="domain" description="Phosphatidic acid phosphatase type 2/haloperoxidase" evidence="2">
    <location>
        <begin position="101"/>
        <end position="181"/>
    </location>
</feature>
<dbReference type="EMBL" id="JAJBZT010000002">
    <property type="protein sequence ID" value="MCB6182915.1"/>
    <property type="molecule type" value="Genomic_DNA"/>
</dbReference>
<dbReference type="Proteomes" id="UP001165395">
    <property type="component" value="Unassembled WGS sequence"/>
</dbReference>
<protein>
    <submittedName>
        <fullName evidence="3">Phosphatase PAP2 family protein</fullName>
    </submittedName>
</protein>
<dbReference type="Pfam" id="PF01569">
    <property type="entry name" value="PAP2"/>
    <property type="match status" value="1"/>
</dbReference>